<keyword evidence="3" id="KW-0378">Hydrolase</keyword>
<evidence type="ECO:0000256" key="1">
    <source>
        <dbReference type="SAM" id="SignalP"/>
    </source>
</evidence>
<dbReference type="InterPro" id="IPR023374">
    <property type="entry name" value="AttH-like_dom_sf"/>
</dbReference>
<dbReference type="EMBL" id="FNPX01000005">
    <property type="protein sequence ID" value="SDZ02092.1"/>
    <property type="molecule type" value="Genomic_DNA"/>
</dbReference>
<organism evidence="3 4">
    <name type="scientific">Jannaschia faecimaris</name>
    <dbReference type="NCBI Taxonomy" id="1244108"/>
    <lineage>
        <taxon>Bacteria</taxon>
        <taxon>Pseudomonadati</taxon>
        <taxon>Pseudomonadota</taxon>
        <taxon>Alphaproteobacteria</taxon>
        <taxon>Rhodobacterales</taxon>
        <taxon>Roseobacteraceae</taxon>
        <taxon>Jannaschia</taxon>
    </lineage>
</organism>
<evidence type="ECO:0000259" key="2">
    <source>
        <dbReference type="Pfam" id="PF07143"/>
    </source>
</evidence>
<protein>
    <submittedName>
        <fullName evidence="3">Predicted secreted hydrolase</fullName>
    </submittedName>
</protein>
<keyword evidence="4" id="KW-1185">Reference proteome</keyword>
<sequence>MNVKLILLAAILALPVHAQGFAGLGEGAEGFALPAPDPVFDFPADHGAHPDFRIEWWYLTAVLQDADGNDYGVQYTLFRSALTPTGPQVWMGHFGVTSPEDHYGGERFARGGVGQAGVRADPFEAWIDDWSLRGPTLDTLTLKAATVEAGYDLELSAEGPLVFHGRNGFSTKSASGQASYYYSQPFYSVAGTLDLPSGPVAVTGKGWLDREWSSQPLEDDQQGWDWFSLHLEDGARLMAFNLRGGVGFHYASYIAPDGTLTPYSGDALRLEPLRTAQVAGRQVPVDWHLALPAQQIDLTVQAVNDDSWQATLFPYWEGPVTATGSHGATGYLEMTGYE</sequence>
<evidence type="ECO:0000313" key="4">
    <source>
        <dbReference type="Proteomes" id="UP000198914"/>
    </source>
</evidence>
<dbReference type="OrthoDB" id="9770826at2"/>
<accession>A0A1H3PLJ6</accession>
<feature type="domain" description="AttH" evidence="2">
    <location>
        <begin position="54"/>
        <end position="214"/>
    </location>
</feature>
<reference evidence="4" key="1">
    <citation type="submission" date="2016-10" db="EMBL/GenBank/DDBJ databases">
        <authorList>
            <person name="Varghese N."/>
            <person name="Submissions S."/>
        </authorList>
    </citation>
    <scope>NUCLEOTIDE SEQUENCE [LARGE SCALE GENOMIC DNA]</scope>
    <source>
        <strain evidence="4">DSM 100420</strain>
    </source>
</reference>
<dbReference type="GO" id="GO:0016787">
    <property type="term" value="F:hydrolase activity"/>
    <property type="evidence" value="ECO:0007669"/>
    <property type="project" value="UniProtKB-KW"/>
</dbReference>
<dbReference type="Proteomes" id="UP000198914">
    <property type="component" value="Unassembled WGS sequence"/>
</dbReference>
<feature type="chain" id="PRO_5011742400" evidence="1">
    <location>
        <begin position="19"/>
        <end position="338"/>
    </location>
</feature>
<keyword evidence="1" id="KW-0732">Signal</keyword>
<dbReference type="STRING" id="1244108.SAMN05444004_10565"/>
<dbReference type="Pfam" id="PF07143">
    <property type="entry name" value="CrtC"/>
    <property type="match status" value="1"/>
</dbReference>
<dbReference type="Gene3D" id="2.40.370.10">
    <property type="entry name" value="AttH-like domain"/>
    <property type="match status" value="2"/>
</dbReference>
<feature type="signal peptide" evidence="1">
    <location>
        <begin position="1"/>
        <end position="18"/>
    </location>
</feature>
<dbReference type="AlphaFoldDB" id="A0A1H3PLJ6"/>
<dbReference type="PANTHER" id="PTHR38591:SF1">
    <property type="entry name" value="BLL1000 PROTEIN"/>
    <property type="match status" value="1"/>
</dbReference>
<dbReference type="SUPFAM" id="SSF159245">
    <property type="entry name" value="AttH-like"/>
    <property type="match status" value="1"/>
</dbReference>
<dbReference type="Pfam" id="PF17186">
    <property type="entry name" value="Lipocalin_9"/>
    <property type="match status" value="1"/>
</dbReference>
<dbReference type="RefSeq" id="WP_092644496.1">
    <property type="nucleotide sequence ID" value="NZ_FNPX01000005.1"/>
</dbReference>
<dbReference type="InterPro" id="IPR010791">
    <property type="entry name" value="AttH_dom"/>
</dbReference>
<gene>
    <name evidence="3" type="ORF">SAMN05444004_10565</name>
</gene>
<evidence type="ECO:0000313" key="3">
    <source>
        <dbReference type="EMBL" id="SDZ02092.1"/>
    </source>
</evidence>
<dbReference type="PANTHER" id="PTHR38591">
    <property type="entry name" value="HYDROLASE"/>
    <property type="match status" value="1"/>
</dbReference>
<proteinExistence type="predicted"/>
<name>A0A1H3PLJ6_9RHOB</name>